<reference evidence="2 4" key="1">
    <citation type="submission" date="2018-05" db="EMBL/GenBank/DDBJ databases">
        <title>Freshwater and sediment microbial communities from various areas in North America, analyzing microbe dynamics in response to fracking.</title>
        <authorList>
            <person name="Lamendella R."/>
        </authorList>
    </citation>
    <scope>NUCLEOTIDE SEQUENCE [LARGE SCALE GENOMIC DNA]</scope>
    <source>
        <strain evidence="2 4">DB-3</strain>
        <strain evidence="3 5">NG-13</strain>
    </source>
</reference>
<dbReference type="OrthoDB" id="9968574at2"/>
<dbReference type="Proteomes" id="UP000248827">
    <property type="component" value="Unassembled WGS sequence"/>
</dbReference>
<keyword evidence="1" id="KW-1133">Transmembrane helix</keyword>
<sequence length="61" mass="6911">MSKSMVRKLLTLLGTLIFAVGLAFIIIEEFTSYITMGIILMVVGIAIILISNFYREKRSRD</sequence>
<accession>A0A855XXE1</accession>
<evidence type="ECO:0000313" key="4">
    <source>
        <dbReference type="Proteomes" id="UP000247078"/>
    </source>
</evidence>
<feature type="transmembrane region" description="Helical" evidence="1">
    <location>
        <begin position="33"/>
        <end position="54"/>
    </location>
</feature>
<evidence type="ECO:0000313" key="3">
    <source>
        <dbReference type="EMBL" id="RAI94453.1"/>
    </source>
</evidence>
<comment type="caution">
    <text evidence="2">The sequence shown here is derived from an EMBL/GenBank/DDBJ whole genome shotgun (WGS) entry which is preliminary data.</text>
</comment>
<dbReference type="EMBL" id="QGTZ01000008">
    <property type="protein sequence ID" value="PWW38075.1"/>
    <property type="molecule type" value="Genomic_DNA"/>
</dbReference>
<evidence type="ECO:0000256" key="1">
    <source>
        <dbReference type="SAM" id="Phobius"/>
    </source>
</evidence>
<keyword evidence="5" id="KW-1185">Reference proteome</keyword>
<keyword evidence="1" id="KW-0472">Membrane</keyword>
<proteinExistence type="predicted"/>
<dbReference type="EMBL" id="QLLI01000008">
    <property type="protein sequence ID" value="RAI94453.1"/>
    <property type="molecule type" value="Genomic_DNA"/>
</dbReference>
<name>A0A855XXE1_9BACL</name>
<protein>
    <submittedName>
        <fullName evidence="2">Uncharacterized protein</fullName>
    </submittedName>
</protein>
<evidence type="ECO:0000313" key="5">
    <source>
        <dbReference type="Proteomes" id="UP000248827"/>
    </source>
</evidence>
<gene>
    <name evidence="3" type="ORF">DET54_108253</name>
    <name evidence="2" type="ORF">DET56_108268</name>
</gene>
<dbReference type="AlphaFoldDB" id="A0A855XXE1"/>
<evidence type="ECO:0000313" key="2">
    <source>
        <dbReference type="EMBL" id="PWW38075.1"/>
    </source>
</evidence>
<dbReference type="Proteomes" id="UP000247078">
    <property type="component" value="Unassembled WGS sequence"/>
</dbReference>
<dbReference type="RefSeq" id="WP_090994524.1">
    <property type="nucleotide sequence ID" value="NZ_QGTZ01000008.1"/>
</dbReference>
<organism evidence="2 4">
    <name type="scientific">Paenibacillus pabuli</name>
    <dbReference type="NCBI Taxonomy" id="1472"/>
    <lineage>
        <taxon>Bacteria</taxon>
        <taxon>Bacillati</taxon>
        <taxon>Bacillota</taxon>
        <taxon>Bacilli</taxon>
        <taxon>Bacillales</taxon>
        <taxon>Paenibacillaceae</taxon>
        <taxon>Paenibacillus</taxon>
    </lineage>
</organism>
<keyword evidence="1" id="KW-0812">Transmembrane</keyword>